<sequence length="323" mass="36359">MIVKEYQAVATTDKFKQAGDKAEGQMAFYLRRAFGTDPNVHVFNNLRLEHDGEVGQIDHLIVHRGGMIIVESKSVTSAVRINDREEWSRQWQGRWQGMASPVLQAQRQADFLRGYLNAHKEGLLNKMIFGKQPGFRGFLIDVLVAISDQGVIEAKGDRPEVRKADQIPDQVKELLREHASLSNVFSLRFDKRAMNEGFNLAPDELTRLIAFLRNKHVEAGRAETVRAEPAAVPQAQQQQVPAAPAPPVAPSVRRDFKCRHCQGQRLQVQFGKSYYFKCLDCEGNTAIHLTCTQCGAAARTRKQGKEFFAECPGGHSERYFVNP</sequence>
<name>A0A418VEL1_9DEIO</name>
<feature type="domain" description="NERD" evidence="1">
    <location>
        <begin position="18"/>
        <end position="135"/>
    </location>
</feature>
<dbReference type="RefSeq" id="WP_119761472.1">
    <property type="nucleotide sequence ID" value="NZ_QYUJ01000010.1"/>
</dbReference>
<comment type="caution">
    <text evidence="2">The sequence shown here is derived from an EMBL/GenBank/DDBJ whole genome shotgun (WGS) entry which is preliminary data.</text>
</comment>
<reference evidence="2 3" key="1">
    <citation type="submission" date="2018-09" db="EMBL/GenBank/DDBJ databases">
        <authorList>
            <person name="Zhu H."/>
        </authorList>
    </citation>
    <scope>NUCLEOTIDE SEQUENCE [LARGE SCALE GENOMIC DNA]</scope>
    <source>
        <strain evidence="2 3">K2S05-167</strain>
    </source>
</reference>
<dbReference type="AlphaFoldDB" id="A0A418VEL1"/>
<gene>
    <name evidence="2" type="ORF">D3875_04220</name>
</gene>
<proteinExistence type="predicted"/>
<dbReference type="Proteomes" id="UP000286287">
    <property type="component" value="Unassembled WGS sequence"/>
</dbReference>
<evidence type="ECO:0000313" key="2">
    <source>
        <dbReference type="EMBL" id="RJF74493.1"/>
    </source>
</evidence>
<dbReference type="Pfam" id="PF08378">
    <property type="entry name" value="NERD"/>
    <property type="match status" value="1"/>
</dbReference>
<keyword evidence="3" id="KW-1185">Reference proteome</keyword>
<dbReference type="EMBL" id="QYUJ01000010">
    <property type="protein sequence ID" value="RJF74493.1"/>
    <property type="molecule type" value="Genomic_DNA"/>
</dbReference>
<evidence type="ECO:0000313" key="3">
    <source>
        <dbReference type="Proteomes" id="UP000286287"/>
    </source>
</evidence>
<evidence type="ECO:0000259" key="1">
    <source>
        <dbReference type="PROSITE" id="PS50965"/>
    </source>
</evidence>
<accession>A0A418VEL1</accession>
<organism evidence="2 3">
    <name type="scientific">Deinococcus cavernae</name>
    <dbReference type="NCBI Taxonomy" id="2320857"/>
    <lineage>
        <taxon>Bacteria</taxon>
        <taxon>Thermotogati</taxon>
        <taxon>Deinococcota</taxon>
        <taxon>Deinococci</taxon>
        <taxon>Deinococcales</taxon>
        <taxon>Deinococcaceae</taxon>
        <taxon>Deinococcus</taxon>
    </lineage>
</organism>
<dbReference type="InterPro" id="IPR011528">
    <property type="entry name" value="NERD"/>
</dbReference>
<dbReference type="OrthoDB" id="5500241at2"/>
<protein>
    <submittedName>
        <fullName evidence="2">NERD domain-containing protein</fullName>
    </submittedName>
</protein>
<dbReference type="PROSITE" id="PS50965">
    <property type="entry name" value="NERD"/>
    <property type="match status" value="1"/>
</dbReference>